<reference evidence="1 2" key="1">
    <citation type="journal article" date="2011" name="Stand. Genomic Sci.">
        <title>Non-contiguous finished genome sequence and contextual data of the filamentous soil bacterium Ktedonobacter racemifer type strain (SOSP1-21).</title>
        <authorList>
            <person name="Chang Y.J."/>
            <person name="Land M."/>
            <person name="Hauser L."/>
            <person name="Chertkov O."/>
            <person name="Del Rio T.G."/>
            <person name="Nolan M."/>
            <person name="Copeland A."/>
            <person name="Tice H."/>
            <person name="Cheng J.F."/>
            <person name="Lucas S."/>
            <person name="Han C."/>
            <person name="Goodwin L."/>
            <person name="Pitluck S."/>
            <person name="Ivanova N."/>
            <person name="Ovchinikova G."/>
            <person name="Pati A."/>
            <person name="Chen A."/>
            <person name="Palaniappan K."/>
            <person name="Mavromatis K."/>
            <person name="Liolios K."/>
            <person name="Brettin T."/>
            <person name="Fiebig A."/>
            <person name="Rohde M."/>
            <person name="Abt B."/>
            <person name="Goker M."/>
            <person name="Detter J.C."/>
            <person name="Woyke T."/>
            <person name="Bristow J."/>
            <person name="Eisen J.A."/>
            <person name="Markowitz V."/>
            <person name="Hugenholtz P."/>
            <person name="Kyrpides N.C."/>
            <person name="Klenk H.P."/>
            <person name="Lapidus A."/>
        </authorList>
    </citation>
    <scope>NUCLEOTIDE SEQUENCE [LARGE SCALE GENOMIC DNA]</scope>
    <source>
        <strain evidence="2">DSM 44963</strain>
    </source>
</reference>
<gene>
    <name evidence="1" type="ORF">Krac_8155</name>
</gene>
<evidence type="ECO:0000313" key="1">
    <source>
        <dbReference type="EMBL" id="EFH86839.1"/>
    </source>
</evidence>
<organism evidence="1 2">
    <name type="scientific">Ktedonobacter racemifer DSM 44963</name>
    <dbReference type="NCBI Taxonomy" id="485913"/>
    <lineage>
        <taxon>Bacteria</taxon>
        <taxon>Bacillati</taxon>
        <taxon>Chloroflexota</taxon>
        <taxon>Ktedonobacteria</taxon>
        <taxon>Ktedonobacterales</taxon>
        <taxon>Ktedonobacteraceae</taxon>
        <taxon>Ktedonobacter</taxon>
    </lineage>
</organism>
<dbReference type="Proteomes" id="UP000004508">
    <property type="component" value="Unassembled WGS sequence"/>
</dbReference>
<keyword evidence="2" id="KW-1185">Reference proteome</keyword>
<proteinExistence type="predicted"/>
<dbReference type="InParanoid" id="D6TM39"/>
<evidence type="ECO:0000313" key="2">
    <source>
        <dbReference type="Proteomes" id="UP000004508"/>
    </source>
</evidence>
<dbReference type="AlphaFoldDB" id="D6TM39"/>
<dbReference type="STRING" id="485913.Krac_8155"/>
<accession>D6TM39</accession>
<comment type="caution">
    <text evidence="1">The sequence shown here is derived from an EMBL/GenBank/DDBJ whole genome shotgun (WGS) entry which is preliminary data.</text>
</comment>
<dbReference type="EMBL" id="ADVG01000002">
    <property type="protein sequence ID" value="EFH86839.1"/>
    <property type="molecule type" value="Genomic_DNA"/>
</dbReference>
<name>D6TM39_KTERA</name>
<protein>
    <submittedName>
        <fullName evidence="1">Uncharacterized protein</fullName>
    </submittedName>
</protein>
<sequence length="47" mass="5133">MTCPSQSAYNAHGKECGLVLVGRRSDKNQPTLFTMHIKASNLFLPVA</sequence>